<name>A0AAX0WW47_9GAMM</name>
<feature type="transmembrane region" description="Helical" evidence="9">
    <location>
        <begin position="364"/>
        <end position="387"/>
    </location>
</feature>
<feature type="transmembrane region" description="Helical" evidence="9">
    <location>
        <begin position="44"/>
        <end position="64"/>
    </location>
</feature>
<feature type="transmembrane region" description="Helical" evidence="9">
    <location>
        <begin position="146"/>
        <end position="168"/>
    </location>
</feature>
<dbReference type="InterPro" id="IPR020846">
    <property type="entry name" value="MFS_dom"/>
</dbReference>
<dbReference type="InterPro" id="IPR051084">
    <property type="entry name" value="H+-coupled_symporters"/>
</dbReference>
<feature type="domain" description="Major facilitator superfamily (MFS) profile" evidence="10">
    <location>
        <begin position="7"/>
        <end position="421"/>
    </location>
</feature>
<gene>
    <name evidence="11" type="ORF">A6J39_016355</name>
</gene>
<comment type="caution">
    <text evidence="11">The sequence shown here is derived from an EMBL/GenBank/DDBJ whole genome shotgun (WGS) entry which is preliminary data.</text>
</comment>
<dbReference type="Proteomes" id="UP000192511">
    <property type="component" value="Unassembled WGS sequence"/>
</dbReference>
<keyword evidence="7 9" id="KW-1133">Transmembrane helix</keyword>
<feature type="transmembrane region" description="Helical" evidence="9">
    <location>
        <begin position="303"/>
        <end position="321"/>
    </location>
</feature>
<evidence type="ECO:0000256" key="7">
    <source>
        <dbReference type="ARBA" id="ARBA00022989"/>
    </source>
</evidence>
<evidence type="ECO:0000256" key="9">
    <source>
        <dbReference type="SAM" id="Phobius"/>
    </source>
</evidence>
<organism evidence="11 12">
    <name type="scientific">Legionella anisa</name>
    <dbReference type="NCBI Taxonomy" id="28082"/>
    <lineage>
        <taxon>Bacteria</taxon>
        <taxon>Pseudomonadati</taxon>
        <taxon>Pseudomonadota</taxon>
        <taxon>Gammaproteobacteria</taxon>
        <taxon>Legionellales</taxon>
        <taxon>Legionellaceae</taxon>
        <taxon>Legionella</taxon>
    </lineage>
</organism>
<dbReference type="EMBL" id="NBTX02000004">
    <property type="protein sequence ID" value="PNL62652.1"/>
    <property type="molecule type" value="Genomic_DNA"/>
</dbReference>
<evidence type="ECO:0000256" key="3">
    <source>
        <dbReference type="ARBA" id="ARBA00022448"/>
    </source>
</evidence>
<dbReference type="Pfam" id="PF07690">
    <property type="entry name" value="MFS_1"/>
    <property type="match status" value="1"/>
</dbReference>
<evidence type="ECO:0000313" key="11">
    <source>
        <dbReference type="EMBL" id="PNL62652.1"/>
    </source>
</evidence>
<feature type="transmembrane region" description="Helical" evidence="9">
    <location>
        <begin position="76"/>
        <end position="95"/>
    </location>
</feature>
<dbReference type="GO" id="GO:0005886">
    <property type="term" value="C:plasma membrane"/>
    <property type="evidence" value="ECO:0007669"/>
    <property type="project" value="UniProtKB-SubCell"/>
</dbReference>
<dbReference type="InterPro" id="IPR011701">
    <property type="entry name" value="MFS"/>
</dbReference>
<dbReference type="PROSITE" id="PS50850">
    <property type="entry name" value="MFS"/>
    <property type="match status" value="1"/>
</dbReference>
<keyword evidence="6" id="KW-0769">Symport</keyword>
<evidence type="ECO:0000259" key="10">
    <source>
        <dbReference type="PROSITE" id="PS50850"/>
    </source>
</evidence>
<feature type="transmembrane region" description="Helical" evidence="9">
    <location>
        <begin position="273"/>
        <end position="291"/>
    </location>
</feature>
<evidence type="ECO:0000256" key="6">
    <source>
        <dbReference type="ARBA" id="ARBA00022847"/>
    </source>
</evidence>
<evidence type="ECO:0000256" key="1">
    <source>
        <dbReference type="ARBA" id="ARBA00004651"/>
    </source>
</evidence>
<feature type="transmembrane region" description="Helical" evidence="9">
    <location>
        <begin position="180"/>
        <end position="201"/>
    </location>
</feature>
<keyword evidence="5 9" id="KW-0812">Transmembrane</keyword>
<dbReference type="InterPro" id="IPR036259">
    <property type="entry name" value="MFS_trans_sf"/>
</dbReference>
<dbReference type="AlphaFoldDB" id="A0AAX0WW47"/>
<comment type="subcellular location">
    <subcellularLocation>
        <location evidence="1">Cell membrane</location>
        <topology evidence="1">Multi-pass membrane protein</topology>
    </subcellularLocation>
</comment>
<keyword evidence="3" id="KW-0813">Transport</keyword>
<keyword evidence="4" id="KW-1003">Cell membrane</keyword>
<keyword evidence="12" id="KW-1185">Reference proteome</keyword>
<sequence>MKHQTRIILAGTLGNLIESFDMAICGLLSVYIAKYLIGDASKGLFIVFLTFFAGYLARPIGSMIMGLLSDIYGRKIILAGSILSMGISTTLIGFIPPRSTIGTFSVITLLALRIIQSFSCGAEYLNSSAYLVENAEATRKGYSGSWASFGAMSGMLVASFIALIVSYLTKHYPEYDWFIWRVPFVLALLGSSIGLYIRLCIPESMDYIMYYANRPKPKFRSLLSESVSYIKKNKIQSLYVFILSCLGVTTTFQIYIYGPMQAHLYGHFQDHQIILSNMLSLIVLLGVFPIVGKLSDKINREKIVIFASIGFLFLSKPFFYVLSQHDIYKLLLGQALIAIPAGAYYATVPVILSEMFPINLRCTVLSVLYSTAASLSAGLAPLISLLLVKNTGIPSSPSILVFGLIGAVFTAIKIKRAHEKNLNYKLILSKSVNQRP</sequence>
<evidence type="ECO:0000313" key="12">
    <source>
        <dbReference type="Proteomes" id="UP000192511"/>
    </source>
</evidence>
<dbReference type="PANTHER" id="PTHR43528:SF1">
    <property type="entry name" value="ALPHA-KETOGLUTARATE PERMEASE"/>
    <property type="match status" value="1"/>
</dbReference>
<feature type="transmembrane region" description="Helical" evidence="9">
    <location>
        <begin position="393"/>
        <end position="412"/>
    </location>
</feature>
<feature type="transmembrane region" description="Helical" evidence="9">
    <location>
        <begin position="327"/>
        <end position="352"/>
    </location>
</feature>
<dbReference type="PROSITE" id="PS00216">
    <property type="entry name" value="SUGAR_TRANSPORT_1"/>
    <property type="match status" value="1"/>
</dbReference>
<dbReference type="Gene3D" id="1.20.1250.20">
    <property type="entry name" value="MFS general substrate transporter like domains"/>
    <property type="match status" value="2"/>
</dbReference>
<feature type="transmembrane region" description="Helical" evidence="9">
    <location>
        <begin position="238"/>
        <end position="258"/>
    </location>
</feature>
<evidence type="ECO:0000256" key="5">
    <source>
        <dbReference type="ARBA" id="ARBA00022692"/>
    </source>
</evidence>
<evidence type="ECO:0000256" key="4">
    <source>
        <dbReference type="ARBA" id="ARBA00022475"/>
    </source>
</evidence>
<accession>A0AAX0WW47</accession>
<protein>
    <submittedName>
        <fullName evidence="11">MFS transporter</fullName>
    </submittedName>
</protein>
<evidence type="ECO:0000256" key="2">
    <source>
        <dbReference type="ARBA" id="ARBA00008240"/>
    </source>
</evidence>
<reference evidence="11" key="1">
    <citation type="submission" date="2017-12" db="EMBL/GenBank/DDBJ databases">
        <title>FDA dAtabase for Regulatory Grade micrObial Sequences (FDA-ARGOS): Supporting development and validation of Infectious Disease Dx tests.</title>
        <authorList>
            <person name="Kerrigan L."/>
            <person name="Tallon L.J."/>
            <person name="Sadzewicz L."/>
            <person name="Sengamalay N."/>
            <person name="Ott S."/>
            <person name="Godinez A."/>
            <person name="Nagaraj S."/>
            <person name="Vavikolanu K."/>
            <person name="Vyas G."/>
            <person name="Nadendla S."/>
            <person name="Aluvathingal J."/>
            <person name="Sichtig H."/>
        </authorList>
    </citation>
    <scope>NUCLEOTIDE SEQUENCE [LARGE SCALE GENOMIC DNA]</scope>
    <source>
        <strain evidence="11">FDAARGOS_200</strain>
    </source>
</reference>
<comment type="similarity">
    <text evidence="2">Belongs to the major facilitator superfamily. Metabolite:H+ Symporter (MHS) family (TC 2.A.1.6) family.</text>
</comment>
<dbReference type="PANTHER" id="PTHR43528">
    <property type="entry name" value="ALPHA-KETOGLUTARATE PERMEASE"/>
    <property type="match status" value="1"/>
</dbReference>
<keyword evidence="8 9" id="KW-0472">Membrane</keyword>
<dbReference type="RefSeq" id="WP_019234888.1">
    <property type="nucleotide sequence ID" value="NZ_CAAAHR010000008.1"/>
</dbReference>
<feature type="transmembrane region" description="Helical" evidence="9">
    <location>
        <begin position="7"/>
        <end position="32"/>
    </location>
</feature>
<dbReference type="SUPFAM" id="SSF103473">
    <property type="entry name" value="MFS general substrate transporter"/>
    <property type="match status" value="1"/>
</dbReference>
<evidence type="ECO:0000256" key="8">
    <source>
        <dbReference type="ARBA" id="ARBA00023136"/>
    </source>
</evidence>
<feature type="transmembrane region" description="Helical" evidence="9">
    <location>
        <begin position="101"/>
        <end position="125"/>
    </location>
</feature>
<dbReference type="GO" id="GO:0015293">
    <property type="term" value="F:symporter activity"/>
    <property type="evidence" value="ECO:0007669"/>
    <property type="project" value="UniProtKB-KW"/>
</dbReference>
<proteinExistence type="inferred from homology"/>
<dbReference type="InterPro" id="IPR005829">
    <property type="entry name" value="Sugar_transporter_CS"/>
</dbReference>
<dbReference type="GeneID" id="98064945"/>